<organism evidence="1 2">
    <name type="scientific">Stenotrophomonas aracearum</name>
    <dbReference type="NCBI Taxonomy" id="3003272"/>
    <lineage>
        <taxon>Bacteria</taxon>
        <taxon>Pseudomonadati</taxon>
        <taxon>Pseudomonadota</taxon>
        <taxon>Gammaproteobacteria</taxon>
        <taxon>Lysobacterales</taxon>
        <taxon>Lysobacteraceae</taxon>
        <taxon>Stenotrophomonas</taxon>
    </lineage>
</organism>
<evidence type="ECO:0008006" key="3">
    <source>
        <dbReference type="Google" id="ProtNLM"/>
    </source>
</evidence>
<proteinExistence type="predicted"/>
<dbReference type="Proteomes" id="UP001305421">
    <property type="component" value="Chromosome"/>
</dbReference>
<dbReference type="PANTHER" id="PTHR34301:SF8">
    <property type="entry name" value="ATPASE DOMAIN-CONTAINING PROTEIN"/>
    <property type="match status" value="1"/>
</dbReference>
<accession>A0ABY9YCZ4</accession>
<protein>
    <recommendedName>
        <fullName evidence="3">ATP-binding protein</fullName>
    </recommendedName>
</protein>
<evidence type="ECO:0000313" key="1">
    <source>
        <dbReference type="EMBL" id="WNH48562.1"/>
    </source>
</evidence>
<dbReference type="RefSeq" id="WP_311183119.1">
    <property type="nucleotide sequence ID" value="NZ_CP115543.1"/>
</dbReference>
<keyword evidence="2" id="KW-1185">Reference proteome</keyword>
<evidence type="ECO:0000313" key="2">
    <source>
        <dbReference type="Proteomes" id="UP001305421"/>
    </source>
</evidence>
<dbReference type="EMBL" id="CP115543">
    <property type="protein sequence ID" value="WNH48562.1"/>
    <property type="molecule type" value="Genomic_DNA"/>
</dbReference>
<sequence>MNTFHRPDLAREYAESLLGVRRFGATSGLFLANRRRTGKSTFLLADLVPALENLGAVAIYVDLWADQQAEPGALIAKAIASAIRRHEGLGAKAVRAGLRKVTVLGVAVEVSSPQLPEQATLTDLLAELHRTARRKIVLIIDEAQQATAPGKGGMEAMAALKSARDQLNLGGEYTLAIVMTGSDRDKLCRLVNSNQAPFYGSEINVMPTLGREYTDSLAALIEEDRPDIQVDRDVLDEAFVMLGYRPQLLGQIIRDLTGLGRPPAERFNEEVEARATAQRLEREAHYQNTYTALKHAPRAVLSRILGGRGQGMFTPDAKAEYRHIAGTLLTDNQIQNALEKMRALDSPLIWKSDRGDYALEDTQMRDWYLARAAEGKWPPAA</sequence>
<dbReference type="InterPro" id="IPR027417">
    <property type="entry name" value="P-loop_NTPase"/>
</dbReference>
<dbReference type="PANTHER" id="PTHR34301">
    <property type="entry name" value="DNA-BINDING PROTEIN-RELATED"/>
    <property type="match status" value="1"/>
</dbReference>
<gene>
    <name evidence="1" type="ORF">PDM28_18190</name>
</gene>
<name>A0ABY9YCZ4_9GAMM</name>
<dbReference type="Gene3D" id="3.40.50.300">
    <property type="entry name" value="P-loop containing nucleotide triphosphate hydrolases"/>
    <property type="match status" value="1"/>
</dbReference>
<dbReference type="SUPFAM" id="SSF52540">
    <property type="entry name" value="P-loop containing nucleoside triphosphate hydrolases"/>
    <property type="match status" value="1"/>
</dbReference>
<reference evidence="1 2" key="1">
    <citation type="submission" date="2022-12" db="EMBL/GenBank/DDBJ databases">
        <title>Two new species, Stenotrophomonas aracearum and Stenotrophomonas oahuensis, isolated from Anthurium (Araceae family) in Hawaii.</title>
        <authorList>
            <person name="Chunag S.C."/>
            <person name="Dobhal S."/>
            <person name="Alvarez A."/>
            <person name="Arif M."/>
        </authorList>
    </citation>
    <scope>NUCLEOTIDE SEQUENCE [LARGE SCALE GENOMIC DNA]</scope>
    <source>
        <strain evidence="1 2">A5588</strain>
    </source>
</reference>